<organism evidence="1 2">
    <name type="scientific">Burkholderia multivorans CGD2</name>
    <dbReference type="NCBI Taxonomy" id="513052"/>
    <lineage>
        <taxon>Bacteria</taxon>
        <taxon>Pseudomonadati</taxon>
        <taxon>Pseudomonadota</taxon>
        <taxon>Betaproteobacteria</taxon>
        <taxon>Burkholderiales</taxon>
        <taxon>Burkholderiaceae</taxon>
        <taxon>Burkholderia</taxon>
        <taxon>Burkholderia cepacia complex</taxon>
    </lineage>
</organism>
<evidence type="ECO:0000313" key="1">
    <source>
        <dbReference type="EMBL" id="EEE08634.1"/>
    </source>
</evidence>
<gene>
    <name evidence="1" type="ORF">BURMUCGD2_5775</name>
</gene>
<sequence>MPRARVARRAASLRRVSATLLSVRYTVAVARKQRQLSGSRLDM</sequence>
<protein>
    <submittedName>
        <fullName evidence="1">Uncharacterized protein</fullName>
    </submittedName>
</protein>
<dbReference type="AlphaFoldDB" id="B9BL17"/>
<evidence type="ECO:0000313" key="2">
    <source>
        <dbReference type="Proteomes" id="UP000004535"/>
    </source>
</evidence>
<dbReference type="Proteomes" id="UP000004535">
    <property type="component" value="Unassembled WGS sequence"/>
</dbReference>
<comment type="caution">
    <text evidence="1">The sequence shown here is derived from an EMBL/GenBank/DDBJ whole genome shotgun (WGS) entry which is preliminary data.</text>
</comment>
<accession>B9BL17</accession>
<proteinExistence type="predicted"/>
<dbReference type="EMBL" id="ACFC01000002">
    <property type="protein sequence ID" value="EEE08634.1"/>
    <property type="molecule type" value="Genomic_DNA"/>
</dbReference>
<reference evidence="1 2" key="1">
    <citation type="journal article" date="2012" name="J. Bacteriol.">
        <title>Draft Genome Sequence Determination for Cystic Fibrosis and Chronic Granulomatous Disease Burkholderia multivorans Isolates.</title>
        <authorList>
            <person name="Varga J.J."/>
            <person name="Losada L."/>
            <person name="Zelazny A.M."/>
            <person name="Brinkac L."/>
            <person name="Harkins D."/>
            <person name="Radune D."/>
            <person name="Hostetler J."/>
            <person name="Sampaio E.P."/>
            <person name="Ronning C.M."/>
            <person name="Nierman W.C."/>
            <person name="Greenberg D.E."/>
            <person name="Holland S.M."/>
            <person name="Goldberg J.B."/>
        </authorList>
    </citation>
    <scope>NUCLEOTIDE SEQUENCE [LARGE SCALE GENOMIC DNA]</scope>
    <source>
        <strain evidence="1 2">CGD2</strain>
    </source>
</reference>
<name>B9BL17_9BURK</name>